<evidence type="ECO:0000313" key="4">
    <source>
        <dbReference type="EMBL" id="VDD59085.1"/>
    </source>
</evidence>
<dbReference type="Gene3D" id="2.60.120.330">
    <property type="entry name" value="B-lactam Antibiotic, Isopenicillin N Synthase, Chain"/>
    <property type="match status" value="1"/>
</dbReference>
<reference evidence="4" key="1">
    <citation type="submission" date="2018-11" db="EMBL/GenBank/DDBJ databases">
        <authorList>
            <consortium name="Genoscope - CEA"/>
            <person name="William W."/>
        </authorList>
    </citation>
    <scope>NUCLEOTIDE SEQUENCE</scope>
</reference>
<protein>
    <recommendedName>
        <fullName evidence="3">Non-haem dioxygenase N-terminal domain-containing protein</fullName>
    </recommendedName>
</protein>
<dbReference type="InterPro" id="IPR026992">
    <property type="entry name" value="DIOX_N"/>
</dbReference>
<dbReference type="AlphaFoldDB" id="A0A3P6GRD9"/>
<dbReference type="SUPFAM" id="SSF51197">
    <property type="entry name" value="Clavaminate synthase-like"/>
    <property type="match status" value="1"/>
</dbReference>
<dbReference type="GO" id="GO:0046872">
    <property type="term" value="F:metal ion binding"/>
    <property type="evidence" value="ECO:0007669"/>
    <property type="project" value="UniProtKB-KW"/>
</dbReference>
<evidence type="ECO:0000256" key="2">
    <source>
        <dbReference type="ARBA" id="ARBA00023004"/>
    </source>
</evidence>
<dbReference type="InterPro" id="IPR027443">
    <property type="entry name" value="IPNS-like_sf"/>
</dbReference>
<keyword evidence="2" id="KW-0408">Iron</keyword>
<name>A0A3P6GRD9_BRAOL</name>
<evidence type="ECO:0000256" key="1">
    <source>
        <dbReference type="ARBA" id="ARBA00022723"/>
    </source>
</evidence>
<keyword evidence="1" id="KW-0479">Metal-binding</keyword>
<accession>A0A3P6GRD9</accession>
<dbReference type="EMBL" id="LR031879">
    <property type="protein sequence ID" value="VDD59085.1"/>
    <property type="molecule type" value="Genomic_DNA"/>
</dbReference>
<dbReference type="Pfam" id="PF14226">
    <property type="entry name" value="DIOX_N"/>
    <property type="match status" value="1"/>
</dbReference>
<feature type="domain" description="Non-haem dioxygenase N-terminal" evidence="3">
    <location>
        <begin position="8"/>
        <end position="60"/>
    </location>
</feature>
<gene>
    <name evidence="4" type="ORF">BOLC8T52314H</name>
</gene>
<proteinExistence type="predicted"/>
<evidence type="ECO:0000259" key="3">
    <source>
        <dbReference type="Pfam" id="PF14226"/>
    </source>
</evidence>
<organism evidence="4">
    <name type="scientific">Brassica oleracea</name>
    <name type="common">Wild cabbage</name>
    <dbReference type="NCBI Taxonomy" id="3712"/>
    <lineage>
        <taxon>Eukaryota</taxon>
        <taxon>Viridiplantae</taxon>
        <taxon>Streptophyta</taxon>
        <taxon>Embryophyta</taxon>
        <taxon>Tracheophyta</taxon>
        <taxon>Spermatophyta</taxon>
        <taxon>Magnoliopsida</taxon>
        <taxon>eudicotyledons</taxon>
        <taxon>Gunneridae</taxon>
        <taxon>Pentapetalae</taxon>
        <taxon>rosids</taxon>
        <taxon>malvids</taxon>
        <taxon>Brassicales</taxon>
        <taxon>Brassicaceae</taxon>
        <taxon>Brassiceae</taxon>
        <taxon>Brassica</taxon>
    </lineage>
</organism>
<sequence length="76" mass="9006">MEKNIKFPVVDLSKLNGEERDQTMALVDDACQNWGFFELLNHGIPYDLMDNIERMTKEHYKNLWNKSSKKCFVPKI</sequence>